<dbReference type="AlphaFoldDB" id="A0A1D8ILN6"/>
<dbReference type="InterPro" id="IPR004688">
    <property type="entry name" value="Ni/Co_transpt"/>
</dbReference>
<comment type="subcellular location">
    <subcellularLocation>
        <location evidence="8">Cell membrane</location>
        <topology evidence="8">Multi-pass membrane protein</topology>
    </subcellularLocation>
    <subcellularLocation>
        <location evidence="1">Endomembrane system</location>
        <topology evidence="1">Multi-pass membrane protein</topology>
    </subcellularLocation>
</comment>
<reference evidence="10" key="1">
    <citation type="submission" date="2016-09" db="EMBL/GenBank/DDBJ databases">
        <title>Acidihalobacter prosperus F5.</title>
        <authorList>
            <person name="Khaleque H.N."/>
            <person name="Ramsay J.P."/>
            <person name="Kaksonen A.H."/>
            <person name="Boxall N.J."/>
            <person name="Watkin E.L.J."/>
        </authorList>
    </citation>
    <scope>NUCLEOTIDE SEQUENCE [LARGE SCALE GENOMIC DNA]</scope>
    <source>
        <strain evidence="10">F5</strain>
    </source>
</reference>
<sequence>MKLIGQALHGIPRRPLAALLAVLAACNLLTWLGAFELAAVQPGIHALAGLAWIFGARHAFDVDHIAAIDNVTRKLRQEGRRPVAVGFFFALGHSSVVVALSAAIALGARGAEGDFGMLKHFGSLFGTGVSAAFLTLIGLLNLAVLLPLLRRCRAHRRGDAGPLREEEIEDLLDRRGLFARGFRFLNRRIDRSWKMYPLGVLFGLGFDTATEVAILGLSATLATHAGMPLWGIMIFPFLFTAGMTLMDSLDGLIMLRAYHWALSDAVRRLYFNTLITAMAVGTALLIGTLEWLQLLAPHLGRGVAPRWLLNLDFGTLGLAVVAAMLAVWALAFAHYRLRVAPRTALAADGD</sequence>
<dbReference type="Proteomes" id="UP000095401">
    <property type="component" value="Chromosome"/>
</dbReference>
<feature type="transmembrane region" description="Helical" evidence="8">
    <location>
        <begin position="229"/>
        <end position="249"/>
    </location>
</feature>
<dbReference type="Pfam" id="PF03824">
    <property type="entry name" value="NicO"/>
    <property type="match status" value="1"/>
</dbReference>
<evidence type="ECO:0000313" key="9">
    <source>
        <dbReference type="EMBL" id="AOU97385.1"/>
    </source>
</evidence>
<evidence type="ECO:0000256" key="2">
    <source>
        <dbReference type="ARBA" id="ARBA00010892"/>
    </source>
</evidence>
<dbReference type="PROSITE" id="PS51257">
    <property type="entry name" value="PROKAR_LIPOPROTEIN"/>
    <property type="match status" value="1"/>
</dbReference>
<evidence type="ECO:0000256" key="7">
    <source>
        <dbReference type="ARBA" id="ARBA00023136"/>
    </source>
</evidence>
<dbReference type="GO" id="GO:0005886">
    <property type="term" value="C:plasma membrane"/>
    <property type="evidence" value="ECO:0007669"/>
    <property type="project" value="UniProtKB-SubCell"/>
</dbReference>
<evidence type="ECO:0000256" key="1">
    <source>
        <dbReference type="ARBA" id="ARBA00004127"/>
    </source>
</evidence>
<evidence type="ECO:0000256" key="8">
    <source>
        <dbReference type="RuleBase" id="RU362101"/>
    </source>
</evidence>
<keyword evidence="6 8" id="KW-1133">Transmembrane helix</keyword>
<proteinExistence type="inferred from homology"/>
<feature type="transmembrane region" description="Helical" evidence="8">
    <location>
        <begin position="313"/>
        <end position="333"/>
    </location>
</feature>
<dbReference type="RefSeq" id="WP_070077771.1">
    <property type="nucleotide sequence ID" value="NZ_CP017415.1"/>
</dbReference>
<feature type="transmembrane region" description="Helical" evidence="8">
    <location>
        <begin position="128"/>
        <end position="149"/>
    </location>
</feature>
<gene>
    <name evidence="9" type="ORF">BI364_04730</name>
</gene>
<dbReference type="GO" id="GO:0012505">
    <property type="term" value="C:endomembrane system"/>
    <property type="evidence" value="ECO:0007669"/>
    <property type="project" value="UniProtKB-SubCell"/>
</dbReference>
<feature type="transmembrane region" description="Helical" evidence="8">
    <location>
        <begin position="83"/>
        <end position="108"/>
    </location>
</feature>
<name>A0A1D8ILN6_9GAMM</name>
<evidence type="ECO:0000256" key="3">
    <source>
        <dbReference type="ARBA" id="ARBA00022448"/>
    </source>
</evidence>
<keyword evidence="7 8" id="KW-0472">Membrane</keyword>
<keyword evidence="4" id="KW-0533">Nickel</keyword>
<comment type="similarity">
    <text evidence="2 8">Belongs to the NiCoT transporter (TC 2.A.52) family.</text>
</comment>
<organism evidence="9 10">
    <name type="scientific">Acidihalobacter yilgarnensis</name>
    <dbReference type="NCBI Taxonomy" id="2819280"/>
    <lineage>
        <taxon>Bacteria</taxon>
        <taxon>Pseudomonadati</taxon>
        <taxon>Pseudomonadota</taxon>
        <taxon>Gammaproteobacteria</taxon>
        <taxon>Chromatiales</taxon>
        <taxon>Ectothiorhodospiraceae</taxon>
        <taxon>Acidihalobacter</taxon>
    </lineage>
</organism>
<protein>
    <recommendedName>
        <fullName evidence="8">Nickel/cobalt efflux system</fullName>
    </recommendedName>
</protein>
<feature type="transmembrane region" description="Helical" evidence="8">
    <location>
        <begin position="269"/>
        <end position="293"/>
    </location>
</feature>
<keyword evidence="3 8" id="KW-0813">Transport</keyword>
<accession>A0A1D8ILN6</accession>
<keyword evidence="10" id="KW-1185">Reference proteome</keyword>
<evidence type="ECO:0000256" key="4">
    <source>
        <dbReference type="ARBA" id="ARBA00022596"/>
    </source>
</evidence>
<dbReference type="InterPro" id="IPR011541">
    <property type="entry name" value="Ni/Co_transpt_high_affinity"/>
</dbReference>
<dbReference type="KEGG" id="aprs:BI364_04730"/>
<dbReference type="GO" id="GO:0015099">
    <property type="term" value="F:nickel cation transmembrane transporter activity"/>
    <property type="evidence" value="ECO:0007669"/>
    <property type="project" value="UniProtKB-UniRule"/>
</dbReference>
<feature type="transmembrane region" description="Helical" evidence="8">
    <location>
        <begin position="195"/>
        <end position="217"/>
    </location>
</feature>
<dbReference type="PANTHER" id="PTHR31611:SF0">
    <property type="entry name" value="HIGH-AFFINITY NICKEL TRANSPORT PROTEIN NIC1"/>
    <property type="match status" value="1"/>
</dbReference>
<evidence type="ECO:0000256" key="6">
    <source>
        <dbReference type="ARBA" id="ARBA00022989"/>
    </source>
</evidence>
<keyword evidence="5 8" id="KW-0812">Transmembrane</keyword>
<dbReference type="EMBL" id="CP017415">
    <property type="protein sequence ID" value="AOU97385.1"/>
    <property type="molecule type" value="Genomic_DNA"/>
</dbReference>
<dbReference type="PANTHER" id="PTHR31611">
    <property type="entry name" value="HIGH-AFFINITY NICKEL TRANSPORT PROTEIN NIC1"/>
    <property type="match status" value="1"/>
</dbReference>
<evidence type="ECO:0000256" key="5">
    <source>
        <dbReference type="ARBA" id="ARBA00022692"/>
    </source>
</evidence>
<evidence type="ECO:0000313" key="10">
    <source>
        <dbReference type="Proteomes" id="UP000095401"/>
    </source>
</evidence>